<evidence type="ECO:0000259" key="7">
    <source>
        <dbReference type="PROSITE" id="PS50850"/>
    </source>
</evidence>
<feature type="transmembrane region" description="Helical" evidence="6">
    <location>
        <begin position="107"/>
        <end position="133"/>
    </location>
</feature>
<dbReference type="EMBL" id="JACAZH010000002">
    <property type="protein sequence ID" value="KAF7374319.1"/>
    <property type="molecule type" value="Genomic_DNA"/>
</dbReference>
<dbReference type="PANTHER" id="PTHR23501:SF199">
    <property type="entry name" value="MFS EFFLUX TRANSPORTER INPD-RELATED"/>
    <property type="match status" value="1"/>
</dbReference>
<feature type="transmembrane region" description="Helical" evidence="6">
    <location>
        <begin position="305"/>
        <end position="326"/>
    </location>
</feature>
<feature type="domain" description="Major facilitator superfamily (MFS) profile" evidence="7">
    <location>
        <begin position="110"/>
        <end position="600"/>
    </location>
</feature>
<sequence>MESDKSPVIITELRTKSSFSPSTDGLDGLSEKDKAPNSPGPESPMDADKGTLSPVVVQELKTKPSLALSAASSADFREKPVTSSVVDSPPATPAAAFEPEYPGGIRLLLLIVALIISVLLVALDNTIIATAIPKITDYFDSLQDVGWYGSAYISSHVRLVPIALGTILLPFLAIKWVYITAISIFELGSLICGVAPTSAALIVGRAIAGVGCAGIFSGALIIISHSAPLEKRPMFTGLLGSTYGVASIAGPLMGGAFADKISWRWCFYINLPIGAITLFVMIFLFKSPHQDKGEAMTLMERLHRFDPIGSIIIIPAAVCLLLALQWGGSTYPWNNGRIIALFVLFGVLTIAFIAVQAWKQDSGTVPPRIFKQRSILAGSLFAFCQGATFFLFVFYVPIWFQAIKGVSAIKSGVDNLPMILALVISMIFSGGATTAIGYYTPFMYLSTICMSVGGGLLTTLKVNSGHAQWIGYQVLVGIGCGAGMNQPVMAVQAVLDLKDVPTGTALVLFLQSIGGSVFVSIAQNVFENKLISGIRHDVPSVDPTIVLDAGATSLKNAVAPAVVDAVIFVYNKALVSAFYVGTAAACLSVAGTLAIEWKSVKVQPEDSTPKT</sequence>
<dbReference type="PROSITE" id="PS50850">
    <property type="entry name" value="MFS"/>
    <property type="match status" value="1"/>
</dbReference>
<accession>A0A8H7DG94</accession>
<evidence type="ECO:0000256" key="5">
    <source>
        <dbReference type="SAM" id="MobiDB-lite"/>
    </source>
</evidence>
<reference evidence="8" key="1">
    <citation type="submission" date="2020-05" db="EMBL/GenBank/DDBJ databases">
        <title>Mycena genomes resolve the evolution of fungal bioluminescence.</title>
        <authorList>
            <person name="Tsai I.J."/>
        </authorList>
    </citation>
    <scope>NUCLEOTIDE SEQUENCE</scope>
    <source>
        <strain evidence="8">160909Yilan</strain>
    </source>
</reference>
<keyword evidence="9" id="KW-1185">Reference proteome</keyword>
<feature type="region of interest" description="Disordered" evidence="5">
    <location>
        <begin position="1"/>
        <end position="54"/>
    </location>
</feature>
<evidence type="ECO:0000256" key="1">
    <source>
        <dbReference type="ARBA" id="ARBA00004141"/>
    </source>
</evidence>
<feature type="transmembrane region" description="Helical" evidence="6">
    <location>
        <begin position="202"/>
        <end position="223"/>
    </location>
</feature>
<dbReference type="SUPFAM" id="SSF103473">
    <property type="entry name" value="MFS general substrate transporter"/>
    <property type="match status" value="1"/>
</dbReference>
<evidence type="ECO:0000313" key="8">
    <source>
        <dbReference type="EMBL" id="KAF7374319.1"/>
    </source>
</evidence>
<dbReference type="FunFam" id="1.20.1720.10:FF:000012">
    <property type="entry name" value="MFS toxin efflux pump (AflT)"/>
    <property type="match status" value="1"/>
</dbReference>
<dbReference type="InterPro" id="IPR011701">
    <property type="entry name" value="MFS"/>
</dbReference>
<dbReference type="FunFam" id="1.20.1250.20:FF:000196">
    <property type="entry name" value="MFS toxin efflux pump (AflT)"/>
    <property type="match status" value="1"/>
</dbReference>
<feature type="transmembrane region" description="Helical" evidence="6">
    <location>
        <begin position="375"/>
        <end position="398"/>
    </location>
</feature>
<feature type="transmembrane region" description="Helical" evidence="6">
    <location>
        <begin position="145"/>
        <end position="169"/>
    </location>
</feature>
<comment type="caution">
    <text evidence="8">The sequence shown here is derived from an EMBL/GenBank/DDBJ whole genome shotgun (WGS) entry which is preliminary data.</text>
</comment>
<feature type="transmembrane region" description="Helical" evidence="6">
    <location>
        <begin position="338"/>
        <end position="355"/>
    </location>
</feature>
<dbReference type="InterPro" id="IPR020846">
    <property type="entry name" value="MFS_dom"/>
</dbReference>
<feature type="transmembrane region" description="Helical" evidence="6">
    <location>
        <begin position="265"/>
        <end position="285"/>
    </location>
</feature>
<keyword evidence="2 6" id="KW-0812">Transmembrane</keyword>
<keyword evidence="3 6" id="KW-1133">Transmembrane helix</keyword>
<evidence type="ECO:0000256" key="3">
    <source>
        <dbReference type="ARBA" id="ARBA00022989"/>
    </source>
</evidence>
<feature type="transmembrane region" description="Helical" evidence="6">
    <location>
        <begin position="176"/>
        <end position="196"/>
    </location>
</feature>
<protein>
    <submittedName>
        <fullName evidence="8">Major facilitator superfamily transporter</fullName>
    </submittedName>
</protein>
<gene>
    <name evidence="8" type="ORF">MSAN_00315300</name>
</gene>
<dbReference type="CDD" id="cd17502">
    <property type="entry name" value="MFS_Azr1_MDR_like"/>
    <property type="match status" value="1"/>
</dbReference>
<dbReference type="Gene3D" id="1.20.1250.20">
    <property type="entry name" value="MFS general substrate transporter like domains"/>
    <property type="match status" value="1"/>
</dbReference>
<dbReference type="Pfam" id="PF07690">
    <property type="entry name" value="MFS_1"/>
    <property type="match status" value="1"/>
</dbReference>
<dbReference type="AlphaFoldDB" id="A0A8H7DG94"/>
<evidence type="ECO:0000256" key="4">
    <source>
        <dbReference type="ARBA" id="ARBA00023136"/>
    </source>
</evidence>
<keyword evidence="4 6" id="KW-0472">Membrane</keyword>
<evidence type="ECO:0000256" key="2">
    <source>
        <dbReference type="ARBA" id="ARBA00022692"/>
    </source>
</evidence>
<dbReference type="InterPro" id="IPR036259">
    <property type="entry name" value="MFS_trans_sf"/>
</dbReference>
<organism evidence="8 9">
    <name type="scientific">Mycena sanguinolenta</name>
    <dbReference type="NCBI Taxonomy" id="230812"/>
    <lineage>
        <taxon>Eukaryota</taxon>
        <taxon>Fungi</taxon>
        <taxon>Dikarya</taxon>
        <taxon>Basidiomycota</taxon>
        <taxon>Agaricomycotina</taxon>
        <taxon>Agaricomycetes</taxon>
        <taxon>Agaricomycetidae</taxon>
        <taxon>Agaricales</taxon>
        <taxon>Marasmiineae</taxon>
        <taxon>Mycenaceae</taxon>
        <taxon>Mycena</taxon>
    </lineage>
</organism>
<dbReference type="OrthoDB" id="10021397at2759"/>
<comment type="subcellular location">
    <subcellularLocation>
        <location evidence="1">Membrane</location>
        <topology evidence="1">Multi-pass membrane protein</topology>
    </subcellularLocation>
</comment>
<feature type="transmembrane region" description="Helical" evidence="6">
    <location>
        <begin position="235"/>
        <end position="253"/>
    </location>
</feature>
<evidence type="ECO:0000256" key="6">
    <source>
        <dbReference type="SAM" id="Phobius"/>
    </source>
</evidence>
<proteinExistence type="predicted"/>
<evidence type="ECO:0000313" key="9">
    <source>
        <dbReference type="Proteomes" id="UP000623467"/>
    </source>
</evidence>
<dbReference type="Proteomes" id="UP000623467">
    <property type="component" value="Unassembled WGS sequence"/>
</dbReference>
<dbReference type="GO" id="GO:0022857">
    <property type="term" value="F:transmembrane transporter activity"/>
    <property type="evidence" value="ECO:0007669"/>
    <property type="project" value="InterPro"/>
</dbReference>
<dbReference type="PANTHER" id="PTHR23501">
    <property type="entry name" value="MAJOR FACILITATOR SUPERFAMILY"/>
    <property type="match status" value="1"/>
</dbReference>
<name>A0A8H7DG94_9AGAR</name>
<feature type="transmembrane region" description="Helical" evidence="6">
    <location>
        <begin position="418"/>
        <end position="440"/>
    </location>
</feature>
<dbReference type="GO" id="GO:0005886">
    <property type="term" value="C:plasma membrane"/>
    <property type="evidence" value="ECO:0007669"/>
    <property type="project" value="TreeGrafter"/>
</dbReference>